<dbReference type="EMBL" id="FO203522">
    <property type="protein sequence ID" value="CCO22391.1"/>
    <property type="molecule type" value="Genomic_DNA"/>
</dbReference>
<gene>
    <name evidence="1" type="ORF">DESAM_20100</name>
</gene>
<reference evidence="1 2" key="1">
    <citation type="submission" date="2012-10" db="EMBL/GenBank/DDBJ databases">
        <authorList>
            <person name="Genoscope - CEA"/>
        </authorList>
    </citation>
    <scope>NUCLEOTIDE SEQUENCE [LARGE SCALE GENOMIC DNA]</scope>
    <source>
        <strain evidence="2">AM13 / DSM 14728</strain>
    </source>
</reference>
<protein>
    <submittedName>
        <fullName evidence="1">Uncharacterized protein</fullName>
    </submittedName>
</protein>
<name>L0R9Y8_9BACT</name>
<dbReference type="KEGG" id="dhy:DESAM_20100"/>
<evidence type="ECO:0000313" key="1">
    <source>
        <dbReference type="EMBL" id="CCO22391.1"/>
    </source>
</evidence>
<organism evidence="1 2">
    <name type="scientific">Maridesulfovibrio hydrothermalis AM13 = DSM 14728</name>
    <dbReference type="NCBI Taxonomy" id="1121451"/>
    <lineage>
        <taxon>Bacteria</taxon>
        <taxon>Pseudomonadati</taxon>
        <taxon>Thermodesulfobacteriota</taxon>
        <taxon>Desulfovibrionia</taxon>
        <taxon>Desulfovibrionales</taxon>
        <taxon>Desulfovibrionaceae</taxon>
        <taxon>Maridesulfovibrio</taxon>
    </lineage>
</organism>
<dbReference type="HOGENOM" id="CLU_3232648_0_0_7"/>
<accession>L0R9Y8</accession>
<keyword evidence="2" id="KW-1185">Reference proteome</keyword>
<sequence length="43" mass="5019">MQKTNYIIEDRHCHVLYYFCCEGGSVEFCGQKGKLVETYTKVP</sequence>
<dbReference type="Proteomes" id="UP000010808">
    <property type="component" value="Chromosome"/>
</dbReference>
<proteinExistence type="predicted"/>
<dbReference type="AlphaFoldDB" id="L0R9Y8"/>
<dbReference type="STRING" id="1121451.DESAM_20100"/>
<evidence type="ECO:0000313" key="2">
    <source>
        <dbReference type="Proteomes" id="UP000010808"/>
    </source>
</evidence>